<evidence type="ECO:0000256" key="3">
    <source>
        <dbReference type="SAM" id="Phobius"/>
    </source>
</evidence>
<evidence type="ECO:0000256" key="1">
    <source>
        <dbReference type="ARBA" id="ARBA00022741"/>
    </source>
</evidence>
<keyword evidence="2 5" id="KW-0067">ATP-binding</keyword>
<proteinExistence type="predicted"/>
<dbReference type="InterPro" id="IPR003593">
    <property type="entry name" value="AAA+_ATPase"/>
</dbReference>
<dbReference type="SMART" id="SM00382">
    <property type="entry name" value="AAA"/>
    <property type="match status" value="1"/>
</dbReference>
<keyword evidence="6" id="KW-1185">Reference proteome</keyword>
<evidence type="ECO:0000313" key="6">
    <source>
        <dbReference type="Proteomes" id="UP001060112"/>
    </source>
</evidence>
<protein>
    <submittedName>
        <fullName evidence="5">ATP-binding cassette domain-containing protein</fullName>
    </submittedName>
</protein>
<dbReference type="InterPro" id="IPR017871">
    <property type="entry name" value="ABC_transporter-like_CS"/>
</dbReference>
<gene>
    <name evidence="5" type="ORF">NMU03_07885</name>
</gene>
<evidence type="ECO:0000259" key="4">
    <source>
        <dbReference type="PROSITE" id="PS50893"/>
    </source>
</evidence>
<dbReference type="Gene3D" id="3.40.50.300">
    <property type="entry name" value="P-loop containing nucleotide triphosphate hydrolases"/>
    <property type="match status" value="1"/>
</dbReference>
<keyword evidence="3" id="KW-0472">Membrane</keyword>
<dbReference type="SUPFAM" id="SSF52540">
    <property type="entry name" value="P-loop containing nucleoside triphosphate hydrolases"/>
    <property type="match status" value="1"/>
</dbReference>
<feature type="transmembrane region" description="Helical" evidence="3">
    <location>
        <begin position="473"/>
        <end position="493"/>
    </location>
</feature>
<keyword evidence="1" id="KW-0547">Nucleotide-binding</keyword>
<organism evidence="5 6">
    <name type="scientific">Allocoprobacillus halotolerans</name>
    <dbReference type="NCBI Taxonomy" id="2944914"/>
    <lineage>
        <taxon>Bacteria</taxon>
        <taxon>Bacillati</taxon>
        <taxon>Bacillota</taxon>
        <taxon>Erysipelotrichia</taxon>
        <taxon>Erysipelotrichales</taxon>
        <taxon>Erysipelotrichaceae</taxon>
        <taxon>Allocoprobacillus</taxon>
    </lineage>
</organism>
<dbReference type="InterPro" id="IPR027417">
    <property type="entry name" value="P-loop_NTPase"/>
</dbReference>
<keyword evidence="3" id="KW-0812">Transmembrane</keyword>
<feature type="transmembrane region" description="Helical" evidence="3">
    <location>
        <begin position="527"/>
        <end position="548"/>
    </location>
</feature>
<dbReference type="Pfam" id="PF00005">
    <property type="entry name" value="ABC_tran"/>
    <property type="match status" value="1"/>
</dbReference>
<evidence type="ECO:0000313" key="5">
    <source>
        <dbReference type="EMBL" id="UTY40672.1"/>
    </source>
</evidence>
<dbReference type="EMBL" id="CP101620">
    <property type="protein sequence ID" value="UTY40672.1"/>
    <property type="molecule type" value="Genomic_DNA"/>
</dbReference>
<dbReference type="GO" id="GO:0005524">
    <property type="term" value="F:ATP binding"/>
    <property type="evidence" value="ECO:0007669"/>
    <property type="project" value="UniProtKB-KW"/>
</dbReference>
<dbReference type="PROSITE" id="PS00211">
    <property type="entry name" value="ABC_TRANSPORTER_1"/>
    <property type="match status" value="1"/>
</dbReference>
<dbReference type="RefSeq" id="WP_290142112.1">
    <property type="nucleotide sequence ID" value="NZ_CP101620.1"/>
</dbReference>
<dbReference type="Proteomes" id="UP001060112">
    <property type="component" value="Chromosome"/>
</dbReference>
<name>A0ABY5I7B7_9FIRM</name>
<feature type="transmembrane region" description="Helical" evidence="3">
    <location>
        <begin position="254"/>
        <end position="275"/>
    </location>
</feature>
<feature type="transmembrane region" description="Helical" evidence="3">
    <location>
        <begin position="554"/>
        <end position="581"/>
    </location>
</feature>
<accession>A0ABY5I7B7</accession>
<dbReference type="PANTHER" id="PTHR24220">
    <property type="entry name" value="IMPORT ATP-BINDING PROTEIN"/>
    <property type="match status" value="1"/>
</dbReference>
<dbReference type="InterPro" id="IPR015854">
    <property type="entry name" value="ABC_transpr_LolD-like"/>
</dbReference>
<keyword evidence="3" id="KW-1133">Transmembrane helix</keyword>
<feature type="domain" description="ABC transporter" evidence="4">
    <location>
        <begin position="2"/>
        <end position="234"/>
    </location>
</feature>
<reference evidence="5" key="1">
    <citation type="submission" date="2022-07" db="EMBL/GenBank/DDBJ databases">
        <title>Faecal culturing of patients with breast cancer.</title>
        <authorList>
            <person name="Teng N.M.Y."/>
            <person name="Kiu R."/>
            <person name="Evans R."/>
            <person name="Baker D.J."/>
            <person name="Zenner C."/>
            <person name="Robinson S.D."/>
            <person name="Hall L.J."/>
        </authorList>
    </citation>
    <scope>NUCLEOTIDE SEQUENCE</scope>
    <source>
        <strain evidence="5">LH1062</strain>
    </source>
</reference>
<dbReference type="PROSITE" id="PS50893">
    <property type="entry name" value="ABC_TRANSPORTER_2"/>
    <property type="match status" value="1"/>
</dbReference>
<evidence type="ECO:0000256" key="2">
    <source>
        <dbReference type="ARBA" id="ARBA00022840"/>
    </source>
</evidence>
<dbReference type="PANTHER" id="PTHR24220:SF86">
    <property type="entry name" value="ABC TRANSPORTER ABCH.1"/>
    <property type="match status" value="1"/>
</dbReference>
<sequence>MLVLKNIHLAFDHDLIKNGEIEVVDGQLTVLFGPSGSGKSSLLYDMAFLTNQAQMDYSFNGIDVKTLSHHEIKDIQRNQISFVFQNIPLFNSMTLMENIRFFSSLTHDTFDEEKARQYLTDLELYLDDHTSIEHLSGGERQRLAIICALMKDTPYIFMDEPTAYLDEDNRQEFIKILELLKNQYHKTIIIASHDDLLKEVCDTIYEIENQTIHCIKHENHRENKMTYQKTSHIFHKLSVFFQFQFYKERWKHRFFQIFLTFILFMSTFMGVYFQYYQKQLMQSVEEYKSLQLVVEMENNIGSTQLREIESMEHIQRVEKIYPLITNNNYLICPYLETDFFYNDIEETFDTQSYTGIYINYETYRDTKDYPIEIVLDNQTIHLQPQFQLKRTFEPYTLNTSFARIIYMPYDDYINIYNQIDMENNQTPFALISLDDKECYIDVLEALSLKYDGMTLQSHQDIFMLLDVKNMADYLSGTMIVLIFIIVVISIVLLKMNDYYHSRFSEVLLEANGIENRKIMKARIQRECLLYIVPIVVVYIGLIICYWGLDMLSGIIAIYSLIILIAMTVFIFVVSMMIYMIIRKIFPTTKILKSI</sequence>
<dbReference type="InterPro" id="IPR003439">
    <property type="entry name" value="ABC_transporter-like_ATP-bd"/>
</dbReference>